<gene>
    <name evidence="1" type="ORF">AK812_SmicGene38181</name>
</gene>
<dbReference type="EMBL" id="LSRX01001294">
    <property type="protein sequence ID" value="OLP81301.1"/>
    <property type="molecule type" value="Genomic_DNA"/>
</dbReference>
<dbReference type="OrthoDB" id="416672at2759"/>
<name>A0A1Q9CEF8_SYMMI</name>
<organism evidence="1 2">
    <name type="scientific">Symbiodinium microadriaticum</name>
    <name type="common">Dinoflagellate</name>
    <name type="synonym">Zooxanthella microadriatica</name>
    <dbReference type="NCBI Taxonomy" id="2951"/>
    <lineage>
        <taxon>Eukaryota</taxon>
        <taxon>Sar</taxon>
        <taxon>Alveolata</taxon>
        <taxon>Dinophyceae</taxon>
        <taxon>Suessiales</taxon>
        <taxon>Symbiodiniaceae</taxon>
        <taxon>Symbiodinium</taxon>
    </lineage>
</organism>
<dbReference type="AlphaFoldDB" id="A0A1Q9CEF8"/>
<sequence>MRGARQMGMQRKIFNPQTYVEDRGHGGKDVCGLAAAAAGQAGSDMMLADKNFTSAAIELVMDDSRFSDPAGLREEVLDADGAASLQVILGGYCRRSLEPEDIWYDPVREDPVQSFSWDAGAEAEAQADDLASEPDNQPAPKRIFEDARWAERAHEAKFQKVCKDLPRMPWEQGRWELIFEPSKNPLVQSLASRLQVSYGSEEACPVPPTNLPFASDLPEILSAGVKARLRRFHLERPADDRREHAIKRLRALVMYDPEATFLGSVVAKEASNLADDEALSHSFTCAFAKSASGTLIKRAGSLDRYGKWVIHHRCVSPLRCKEEDMFAYFVHLQSSGAGAMSGQHCVEALRFLHGVAVFQCLDLEVVLSSRVLGLVRIMHVSKAPLSQRPPLSVSHLSLLEQFVTMAKDHRACVVGQLVFCAHACARWADSQRIKDIKVEADAESGVVLVLAGALGSKTATTAEARARILPYVALGKGISNISWAEAWLEAREAQGLSSGSHPFLPTWSDR</sequence>
<evidence type="ECO:0000313" key="2">
    <source>
        <dbReference type="Proteomes" id="UP000186817"/>
    </source>
</evidence>
<proteinExistence type="predicted"/>
<comment type="caution">
    <text evidence="1">The sequence shown here is derived from an EMBL/GenBank/DDBJ whole genome shotgun (WGS) entry which is preliminary data.</text>
</comment>
<accession>A0A1Q9CEF8</accession>
<reference evidence="1 2" key="1">
    <citation type="submission" date="2016-02" db="EMBL/GenBank/DDBJ databases">
        <title>Genome analysis of coral dinoflagellate symbionts highlights evolutionary adaptations to a symbiotic lifestyle.</title>
        <authorList>
            <person name="Aranda M."/>
            <person name="Li Y."/>
            <person name="Liew Y.J."/>
            <person name="Baumgarten S."/>
            <person name="Simakov O."/>
            <person name="Wilson M."/>
            <person name="Piel J."/>
            <person name="Ashoor H."/>
            <person name="Bougouffa S."/>
            <person name="Bajic V.B."/>
            <person name="Ryu T."/>
            <person name="Ravasi T."/>
            <person name="Bayer T."/>
            <person name="Micklem G."/>
            <person name="Kim H."/>
            <person name="Bhak J."/>
            <person name="Lajeunesse T.C."/>
            <person name="Voolstra C.R."/>
        </authorList>
    </citation>
    <scope>NUCLEOTIDE SEQUENCE [LARGE SCALE GENOMIC DNA]</scope>
    <source>
        <strain evidence="1 2">CCMP2467</strain>
    </source>
</reference>
<dbReference type="Proteomes" id="UP000186817">
    <property type="component" value="Unassembled WGS sequence"/>
</dbReference>
<evidence type="ECO:0000313" key="1">
    <source>
        <dbReference type="EMBL" id="OLP81301.1"/>
    </source>
</evidence>
<protein>
    <submittedName>
        <fullName evidence="1">Uncharacterized protein</fullName>
    </submittedName>
</protein>
<keyword evidence="2" id="KW-1185">Reference proteome</keyword>